<organism evidence="1 2">
    <name type="scientific">Helicobacter heilmannii</name>
    <dbReference type="NCBI Taxonomy" id="35817"/>
    <lineage>
        <taxon>Bacteria</taxon>
        <taxon>Pseudomonadati</taxon>
        <taxon>Campylobacterota</taxon>
        <taxon>Epsilonproteobacteria</taxon>
        <taxon>Campylobacterales</taxon>
        <taxon>Helicobacteraceae</taxon>
        <taxon>Helicobacter</taxon>
    </lineage>
</organism>
<sequence>MTKTMLEPVSFDGIEDKEGVERALLEACSPEQMEKIRVMDDEIKKSITPLSKPTPEFLEKIKMMAQSAR</sequence>
<dbReference type="Proteomes" id="UP000046090">
    <property type="component" value="Unassembled WGS sequence"/>
</dbReference>
<evidence type="ECO:0000313" key="1">
    <source>
        <dbReference type="EMBL" id="CRI35346.1"/>
    </source>
</evidence>
<protein>
    <submittedName>
        <fullName evidence="1">Uncharacterized protein</fullName>
    </submittedName>
</protein>
<evidence type="ECO:0000313" key="2">
    <source>
        <dbReference type="Proteomes" id="UP000046090"/>
    </source>
</evidence>
<reference evidence="2" key="1">
    <citation type="submission" date="2014-12" db="EMBL/GenBank/DDBJ databases">
        <authorList>
            <person name="Smet A."/>
        </authorList>
    </citation>
    <scope>NUCLEOTIDE SEQUENCE [LARGE SCALE GENOMIC DNA]</scope>
</reference>
<proteinExistence type="predicted"/>
<gene>
    <name evidence="1" type="ORF">HHE01_00100</name>
</gene>
<dbReference type="AlphaFoldDB" id="A0A0K2Y843"/>
<keyword evidence="2" id="KW-1185">Reference proteome</keyword>
<dbReference type="EMBL" id="CDMK01000005">
    <property type="protein sequence ID" value="CRI35346.1"/>
    <property type="molecule type" value="Genomic_DNA"/>
</dbReference>
<name>A0A0K2Y843_HELHE</name>
<accession>A0A0K2Y843</accession>